<keyword evidence="10 14" id="KW-0479">Metal-binding</keyword>
<comment type="catalytic activity">
    <reaction evidence="1 14 15 16">
        <text>Endonucleolytic cleavage to 5'-phosphomonoester.</text>
        <dbReference type="EC" id="3.1.26.4"/>
    </reaction>
</comment>
<comment type="cofactor">
    <cofactor evidence="14 15">
        <name>Mn(2+)</name>
        <dbReference type="ChEBI" id="CHEBI:29035"/>
    </cofactor>
    <cofactor evidence="14 15">
        <name>Mg(2+)</name>
        <dbReference type="ChEBI" id="CHEBI:18420"/>
    </cofactor>
    <text evidence="14 15">Manganese or magnesium. Binds 1 divalent metal ion per monomer in the absence of substrate. May bind a second metal ion after substrate binding.</text>
</comment>
<feature type="binding site" evidence="14 15">
    <location>
        <position position="14"/>
    </location>
    <ligand>
        <name>a divalent metal cation</name>
        <dbReference type="ChEBI" id="CHEBI:60240"/>
    </ligand>
</feature>
<evidence type="ECO:0000256" key="8">
    <source>
        <dbReference type="ARBA" id="ARBA00022490"/>
    </source>
</evidence>
<dbReference type="SUPFAM" id="SSF53098">
    <property type="entry name" value="Ribonuclease H-like"/>
    <property type="match status" value="1"/>
</dbReference>
<protein>
    <recommendedName>
        <fullName evidence="7 14">Ribonuclease HII</fullName>
        <shortName evidence="14">RNase HII</shortName>
        <ecNumber evidence="6 14">3.1.26.4</ecNumber>
    </recommendedName>
</protein>
<dbReference type="InterPro" id="IPR024567">
    <property type="entry name" value="RNase_HII/HIII_dom"/>
</dbReference>
<keyword evidence="19" id="KW-1185">Reference proteome</keyword>
<dbReference type="InterPro" id="IPR022898">
    <property type="entry name" value="RNase_HII"/>
</dbReference>
<feature type="binding site" evidence="14 15">
    <location>
        <position position="106"/>
    </location>
    <ligand>
        <name>a divalent metal cation</name>
        <dbReference type="ChEBI" id="CHEBI:60240"/>
    </ligand>
</feature>
<keyword evidence="12 14" id="KW-0378">Hydrolase</keyword>
<comment type="cofactor">
    <cofactor evidence="2">
        <name>Mg(2+)</name>
        <dbReference type="ChEBI" id="CHEBI:18420"/>
    </cofactor>
</comment>
<name>A0ABV3TC21_9GAMM</name>
<keyword evidence="8 14" id="KW-0963">Cytoplasm</keyword>
<feature type="binding site" evidence="14 15">
    <location>
        <position position="15"/>
    </location>
    <ligand>
        <name>a divalent metal cation</name>
        <dbReference type="ChEBI" id="CHEBI:60240"/>
    </ligand>
</feature>
<evidence type="ECO:0000256" key="12">
    <source>
        <dbReference type="ARBA" id="ARBA00022801"/>
    </source>
</evidence>
<evidence type="ECO:0000256" key="1">
    <source>
        <dbReference type="ARBA" id="ARBA00000077"/>
    </source>
</evidence>
<evidence type="ECO:0000256" key="13">
    <source>
        <dbReference type="ARBA" id="ARBA00023211"/>
    </source>
</evidence>
<comment type="subcellular location">
    <subcellularLocation>
        <location evidence="4 14">Cytoplasm</location>
    </subcellularLocation>
</comment>
<sequence length="199" mass="21205">MDSRLPDPGVAGVDEVGRGPLAGPVVAAAVILDADAELPGLRDSKKLTAGRRGVLDEMIRQRARAWAIGLAEVEEIDRLNIRGATLLAMQRAVHQLTPAPRLVLVDGRDVPPLPYPASAVVGGDNAVAAIAAASIVAKVHRDRLMQALHERYPDYGLDRNMGYPSAHHREQLQRLGPSPAHRRSFAPVARALRGDAPGG</sequence>
<dbReference type="GO" id="GO:0004523">
    <property type="term" value="F:RNA-DNA hybrid ribonuclease activity"/>
    <property type="evidence" value="ECO:0007669"/>
    <property type="project" value="UniProtKB-EC"/>
</dbReference>
<comment type="caution">
    <text evidence="18">The sequence shown here is derived from an EMBL/GenBank/DDBJ whole genome shotgun (WGS) entry which is preliminary data.</text>
</comment>
<evidence type="ECO:0000313" key="18">
    <source>
        <dbReference type="EMBL" id="MEX0469183.1"/>
    </source>
</evidence>
<evidence type="ECO:0000256" key="10">
    <source>
        <dbReference type="ARBA" id="ARBA00022723"/>
    </source>
</evidence>
<evidence type="ECO:0000256" key="3">
    <source>
        <dbReference type="ARBA" id="ARBA00004065"/>
    </source>
</evidence>
<proteinExistence type="inferred from homology"/>
<evidence type="ECO:0000313" key="19">
    <source>
        <dbReference type="Proteomes" id="UP001556709"/>
    </source>
</evidence>
<evidence type="ECO:0000256" key="2">
    <source>
        <dbReference type="ARBA" id="ARBA00001946"/>
    </source>
</evidence>
<keyword evidence="9 14" id="KW-0540">Nuclease</keyword>
<comment type="function">
    <text evidence="3 14 16">Endonuclease that specifically degrades the RNA of RNA-DNA hybrids.</text>
</comment>
<dbReference type="EMBL" id="JBAKFM010000002">
    <property type="protein sequence ID" value="MEX0469183.1"/>
    <property type="molecule type" value="Genomic_DNA"/>
</dbReference>
<evidence type="ECO:0000256" key="14">
    <source>
        <dbReference type="HAMAP-Rule" id="MF_00052"/>
    </source>
</evidence>
<dbReference type="PANTHER" id="PTHR10954">
    <property type="entry name" value="RIBONUCLEASE H2 SUBUNIT A"/>
    <property type="match status" value="1"/>
</dbReference>
<keyword evidence="13 14" id="KW-0464">Manganese</keyword>
<gene>
    <name evidence="14 18" type="primary">rnhB</name>
    <name evidence="18" type="ORF">V6X73_05530</name>
</gene>
<keyword evidence="11 14" id="KW-0255">Endonuclease</keyword>
<evidence type="ECO:0000256" key="16">
    <source>
        <dbReference type="RuleBase" id="RU003515"/>
    </source>
</evidence>
<dbReference type="PANTHER" id="PTHR10954:SF18">
    <property type="entry name" value="RIBONUCLEASE HII"/>
    <property type="match status" value="1"/>
</dbReference>
<dbReference type="EC" id="3.1.26.4" evidence="6 14"/>
<evidence type="ECO:0000256" key="7">
    <source>
        <dbReference type="ARBA" id="ARBA00019179"/>
    </source>
</evidence>
<dbReference type="RefSeq" id="WP_367958583.1">
    <property type="nucleotide sequence ID" value="NZ_JBAKFK010000002.1"/>
</dbReference>
<dbReference type="Pfam" id="PF01351">
    <property type="entry name" value="RNase_HII"/>
    <property type="match status" value="1"/>
</dbReference>
<evidence type="ECO:0000256" key="5">
    <source>
        <dbReference type="ARBA" id="ARBA00007383"/>
    </source>
</evidence>
<dbReference type="Proteomes" id="UP001556709">
    <property type="component" value="Unassembled WGS sequence"/>
</dbReference>
<dbReference type="InterPro" id="IPR001352">
    <property type="entry name" value="RNase_HII/HIII"/>
</dbReference>
<dbReference type="InterPro" id="IPR036397">
    <property type="entry name" value="RNaseH_sf"/>
</dbReference>
<evidence type="ECO:0000259" key="17">
    <source>
        <dbReference type="PROSITE" id="PS51975"/>
    </source>
</evidence>
<dbReference type="InterPro" id="IPR012337">
    <property type="entry name" value="RNaseH-like_sf"/>
</dbReference>
<reference evidence="18 19" key="1">
    <citation type="submission" date="2024-02" db="EMBL/GenBank/DDBJ databases">
        <title>New especies of Spiribacter isolated from saline water.</title>
        <authorList>
            <person name="Leon M.J."/>
            <person name="De La Haba R."/>
            <person name="Sanchez-Porro C."/>
            <person name="Ventosa A."/>
        </authorList>
    </citation>
    <scope>NUCLEOTIDE SEQUENCE [LARGE SCALE GENOMIC DNA]</scope>
    <source>
        <strain evidence="19">ag22IC6-390</strain>
    </source>
</reference>
<dbReference type="CDD" id="cd07182">
    <property type="entry name" value="RNase_HII_bacteria_HII_like"/>
    <property type="match status" value="1"/>
</dbReference>
<evidence type="ECO:0000256" key="11">
    <source>
        <dbReference type="ARBA" id="ARBA00022759"/>
    </source>
</evidence>
<evidence type="ECO:0000256" key="15">
    <source>
        <dbReference type="PROSITE-ProRule" id="PRU01319"/>
    </source>
</evidence>
<dbReference type="HAMAP" id="MF_00052_B">
    <property type="entry name" value="RNase_HII_B"/>
    <property type="match status" value="1"/>
</dbReference>
<evidence type="ECO:0000256" key="4">
    <source>
        <dbReference type="ARBA" id="ARBA00004496"/>
    </source>
</evidence>
<dbReference type="NCBIfam" id="NF000596">
    <property type="entry name" value="PRK00015.1-4"/>
    <property type="match status" value="1"/>
</dbReference>
<evidence type="ECO:0000256" key="9">
    <source>
        <dbReference type="ARBA" id="ARBA00022722"/>
    </source>
</evidence>
<accession>A0ABV3TC21</accession>
<evidence type="ECO:0000256" key="6">
    <source>
        <dbReference type="ARBA" id="ARBA00012180"/>
    </source>
</evidence>
<comment type="similarity">
    <text evidence="5 14 16">Belongs to the RNase HII family.</text>
</comment>
<dbReference type="PROSITE" id="PS51975">
    <property type="entry name" value="RNASE_H_2"/>
    <property type="match status" value="1"/>
</dbReference>
<dbReference type="NCBIfam" id="NF000595">
    <property type="entry name" value="PRK00015.1-3"/>
    <property type="match status" value="1"/>
</dbReference>
<feature type="domain" description="RNase H type-2" evidence="17">
    <location>
        <begin position="8"/>
        <end position="197"/>
    </location>
</feature>
<dbReference type="Gene3D" id="3.30.420.10">
    <property type="entry name" value="Ribonuclease H-like superfamily/Ribonuclease H"/>
    <property type="match status" value="1"/>
</dbReference>
<organism evidence="18 19">
    <name type="scientific">Spiribacter pallidus</name>
    <dbReference type="NCBI Taxonomy" id="1987936"/>
    <lineage>
        <taxon>Bacteria</taxon>
        <taxon>Pseudomonadati</taxon>
        <taxon>Pseudomonadota</taxon>
        <taxon>Gammaproteobacteria</taxon>
        <taxon>Chromatiales</taxon>
        <taxon>Ectothiorhodospiraceae</taxon>
        <taxon>Spiribacter</taxon>
    </lineage>
</organism>